<dbReference type="OrthoDB" id="3260236at2"/>
<feature type="transmembrane region" description="Helical" evidence="7">
    <location>
        <begin position="242"/>
        <end position="265"/>
    </location>
</feature>
<dbReference type="SUPFAM" id="SSF161098">
    <property type="entry name" value="MetI-like"/>
    <property type="match status" value="1"/>
</dbReference>
<evidence type="ECO:0000256" key="6">
    <source>
        <dbReference type="ARBA" id="ARBA00023136"/>
    </source>
</evidence>
<name>A0A3D9SRT8_9ACTN</name>
<dbReference type="InterPro" id="IPR000515">
    <property type="entry name" value="MetI-like"/>
</dbReference>
<feature type="domain" description="ABC transmembrane type-1" evidence="8">
    <location>
        <begin position="85"/>
        <end position="265"/>
    </location>
</feature>
<organism evidence="9 10">
    <name type="scientific">Thermomonospora umbrina</name>
    <dbReference type="NCBI Taxonomy" id="111806"/>
    <lineage>
        <taxon>Bacteria</taxon>
        <taxon>Bacillati</taxon>
        <taxon>Actinomycetota</taxon>
        <taxon>Actinomycetes</taxon>
        <taxon>Streptosporangiales</taxon>
        <taxon>Thermomonosporaceae</taxon>
        <taxon>Thermomonospora</taxon>
    </lineage>
</organism>
<comment type="similarity">
    <text evidence="7">Belongs to the binding-protein-dependent transport system permease family.</text>
</comment>
<feature type="transmembrane region" description="Helical" evidence="7">
    <location>
        <begin position="31"/>
        <end position="48"/>
    </location>
</feature>
<dbReference type="GO" id="GO:0005886">
    <property type="term" value="C:plasma membrane"/>
    <property type="evidence" value="ECO:0007669"/>
    <property type="project" value="UniProtKB-SubCell"/>
</dbReference>
<evidence type="ECO:0000256" key="5">
    <source>
        <dbReference type="ARBA" id="ARBA00022989"/>
    </source>
</evidence>
<protein>
    <submittedName>
        <fullName evidence="9">NitT/TauT family transport system permease protein</fullName>
    </submittedName>
</protein>
<evidence type="ECO:0000256" key="1">
    <source>
        <dbReference type="ARBA" id="ARBA00004651"/>
    </source>
</evidence>
<comment type="subcellular location">
    <subcellularLocation>
        <location evidence="1 7">Cell membrane</location>
        <topology evidence="1 7">Multi-pass membrane protein</topology>
    </subcellularLocation>
</comment>
<keyword evidence="10" id="KW-1185">Reference proteome</keyword>
<gene>
    <name evidence="9" type="ORF">DFJ69_0710</name>
</gene>
<feature type="transmembrane region" description="Helical" evidence="7">
    <location>
        <begin position="191"/>
        <end position="222"/>
    </location>
</feature>
<keyword evidence="5 7" id="KW-1133">Transmembrane helix</keyword>
<dbReference type="AlphaFoldDB" id="A0A3D9SRT8"/>
<dbReference type="PANTHER" id="PTHR30151">
    <property type="entry name" value="ALKANE SULFONATE ABC TRANSPORTER-RELATED, MEMBRANE SUBUNIT"/>
    <property type="match status" value="1"/>
</dbReference>
<feature type="transmembrane region" description="Helical" evidence="7">
    <location>
        <begin position="123"/>
        <end position="143"/>
    </location>
</feature>
<keyword evidence="6 7" id="KW-0472">Membrane</keyword>
<dbReference type="Proteomes" id="UP000256661">
    <property type="component" value="Unassembled WGS sequence"/>
</dbReference>
<evidence type="ECO:0000256" key="4">
    <source>
        <dbReference type="ARBA" id="ARBA00022692"/>
    </source>
</evidence>
<accession>A0A3D9SRT8</accession>
<dbReference type="EMBL" id="QTTT01000001">
    <property type="protein sequence ID" value="REE95324.1"/>
    <property type="molecule type" value="Genomic_DNA"/>
</dbReference>
<feature type="transmembrane region" description="Helical" evidence="7">
    <location>
        <begin position="92"/>
        <end position="111"/>
    </location>
</feature>
<feature type="transmembrane region" description="Helical" evidence="7">
    <location>
        <begin position="149"/>
        <end position="170"/>
    </location>
</feature>
<dbReference type="PROSITE" id="PS50928">
    <property type="entry name" value="ABC_TM1"/>
    <property type="match status" value="1"/>
</dbReference>
<keyword evidence="4 7" id="KW-0812">Transmembrane</keyword>
<evidence type="ECO:0000313" key="10">
    <source>
        <dbReference type="Proteomes" id="UP000256661"/>
    </source>
</evidence>
<comment type="caution">
    <text evidence="9">The sequence shown here is derived from an EMBL/GenBank/DDBJ whole genome shotgun (WGS) entry which is preliminary data.</text>
</comment>
<evidence type="ECO:0000259" key="8">
    <source>
        <dbReference type="PROSITE" id="PS50928"/>
    </source>
</evidence>
<sequence length="282" mass="30065">MTTTEISRAAPAAVPSEAPTRAAAAPRVGRVALSAAPIAGALLLWHLLTTFDVSLWLRFDKIPSPVEVYDALVVQLGTGRFYGDLLASLRRILAGFLLAALTGVALGVAVGRVRWVAALARPLIEVTRPIPAIALVPLAILLFPTGEQGIVFITWFAAFFPICVSTVHAMRALPTVWEDAARTMGAGRRSVLLHIVLPGAMPGIFSGLSVAMGVAWICVISAEMISGQYGVGYFTWQAYGLLDYPAVVAGMLSIGVLGLGTAWLVERLGRRINRWLPGEARR</sequence>
<evidence type="ECO:0000256" key="3">
    <source>
        <dbReference type="ARBA" id="ARBA00022475"/>
    </source>
</evidence>
<evidence type="ECO:0000313" key="9">
    <source>
        <dbReference type="EMBL" id="REE95324.1"/>
    </source>
</evidence>
<dbReference type="GO" id="GO:0055085">
    <property type="term" value="P:transmembrane transport"/>
    <property type="evidence" value="ECO:0007669"/>
    <property type="project" value="InterPro"/>
</dbReference>
<keyword evidence="3" id="KW-1003">Cell membrane</keyword>
<dbReference type="Pfam" id="PF00528">
    <property type="entry name" value="BPD_transp_1"/>
    <property type="match status" value="1"/>
</dbReference>
<evidence type="ECO:0000256" key="7">
    <source>
        <dbReference type="RuleBase" id="RU363032"/>
    </source>
</evidence>
<reference evidence="9 10" key="1">
    <citation type="submission" date="2018-08" db="EMBL/GenBank/DDBJ databases">
        <title>Sequencing the genomes of 1000 actinobacteria strains.</title>
        <authorList>
            <person name="Klenk H.-P."/>
        </authorList>
    </citation>
    <scope>NUCLEOTIDE SEQUENCE [LARGE SCALE GENOMIC DNA]</scope>
    <source>
        <strain evidence="9 10">DSM 43927</strain>
    </source>
</reference>
<dbReference type="RefSeq" id="WP_116021145.1">
    <property type="nucleotide sequence ID" value="NZ_QTTT01000001.1"/>
</dbReference>
<proteinExistence type="inferred from homology"/>
<keyword evidence="2 7" id="KW-0813">Transport</keyword>
<evidence type="ECO:0000256" key="2">
    <source>
        <dbReference type="ARBA" id="ARBA00022448"/>
    </source>
</evidence>
<dbReference type="Gene3D" id="1.10.3720.10">
    <property type="entry name" value="MetI-like"/>
    <property type="match status" value="1"/>
</dbReference>
<dbReference type="InterPro" id="IPR035906">
    <property type="entry name" value="MetI-like_sf"/>
</dbReference>
<dbReference type="PANTHER" id="PTHR30151:SF0">
    <property type="entry name" value="ABC TRANSPORTER PERMEASE PROTEIN MJ0413-RELATED"/>
    <property type="match status" value="1"/>
</dbReference>
<dbReference type="CDD" id="cd06261">
    <property type="entry name" value="TM_PBP2"/>
    <property type="match status" value="1"/>
</dbReference>